<evidence type="ECO:0000256" key="4">
    <source>
        <dbReference type="ARBA" id="ARBA00022452"/>
    </source>
</evidence>
<evidence type="ECO:0000256" key="1">
    <source>
        <dbReference type="ARBA" id="ARBA00004571"/>
    </source>
</evidence>
<accession>A0ABV7EQ53</accession>
<evidence type="ECO:0000256" key="2">
    <source>
        <dbReference type="ARBA" id="ARBA00009450"/>
    </source>
</evidence>
<keyword evidence="13" id="KW-0998">Cell outer membrane</keyword>
<keyword evidence="18" id="KW-1185">Reference proteome</keyword>
<evidence type="ECO:0000313" key="17">
    <source>
        <dbReference type="EMBL" id="MFC3104868.1"/>
    </source>
</evidence>
<dbReference type="Pfam" id="PF22461">
    <property type="entry name" value="SLBB_2"/>
    <property type="match status" value="1"/>
</dbReference>
<dbReference type="Gene3D" id="3.30.1950.10">
    <property type="entry name" value="wza like domain"/>
    <property type="match status" value="1"/>
</dbReference>
<dbReference type="InterPro" id="IPR054765">
    <property type="entry name" value="SLBB_dom"/>
</dbReference>
<evidence type="ECO:0000313" key="18">
    <source>
        <dbReference type="Proteomes" id="UP001595462"/>
    </source>
</evidence>
<evidence type="ECO:0000256" key="10">
    <source>
        <dbReference type="ARBA" id="ARBA00023114"/>
    </source>
</evidence>
<dbReference type="Pfam" id="PF02563">
    <property type="entry name" value="Poly_export"/>
    <property type="match status" value="1"/>
</dbReference>
<dbReference type="EMBL" id="JBHRSS010000006">
    <property type="protein sequence ID" value="MFC3104868.1"/>
    <property type="molecule type" value="Genomic_DNA"/>
</dbReference>
<organism evidence="17 18">
    <name type="scientific">Salinisphaera aquimarina</name>
    <dbReference type="NCBI Taxonomy" id="2094031"/>
    <lineage>
        <taxon>Bacteria</taxon>
        <taxon>Pseudomonadati</taxon>
        <taxon>Pseudomonadota</taxon>
        <taxon>Gammaproteobacteria</taxon>
        <taxon>Salinisphaerales</taxon>
        <taxon>Salinisphaeraceae</taxon>
        <taxon>Salinisphaera</taxon>
    </lineage>
</organism>
<keyword evidence="4" id="KW-1134">Transmembrane beta strand</keyword>
<evidence type="ECO:0000256" key="9">
    <source>
        <dbReference type="ARBA" id="ARBA00023065"/>
    </source>
</evidence>
<evidence type="ECO:0000256" key="14">
    <source>
        <dbReference type="ARBA" id="ARBA00023288"/>
    </source>
</evidence>
<evidence type="ECO:0000256" key="12">
    <source>
        <dbReference type="ARBA" id="ARBA00023139"/>
    </source>
</evidence>
<protein>
    <submittedName>
        <fullName evidence="17">XrtA/PEP-CTERM system exopolysaccharide export protein</fullName>
    </submittedName>
</protein>
<comment type="subcellular location">
    <subcellularLocation>
        <location evidence="1">Cell outer membrane</location>
        <topology evidence="1">Multi-pass membrane protein</topology>
    </subcellularLocation>
</comment>
<dbReference type="PANTHER" id="PTHR33619:SF3">
    <property type="entry name" value="POLYSACCHARIDE EXPORT PROTEIN GFCE-RELATED"/>
    <property type="match status" value="1"/>
</dbReference>
<gene>
    <name evidence="17" type="ORF">ACFOSU_13380</name>
</gene>
<keyword evidence="11" id="KW-0472">Membrane</keyword>
<feature type="domain" description="Polysaccharide export protein N-terminal" evidence="15">
    <location>
        <begin position="3"/>
        <end position="75"/>
    </location>
</feature>
<dbReference type="InterPro" id="IPR049712">
    <property type="entry name" value="Poly_export"/>
</dbReference>
<keyword evidence="3" id="KW-0813">Transport</keyword>
<name>A0ABV7EQ53_9GAMM</name>
<proteinExistence type="inferred from homology"/>
<evidence type="ECO:0000259" key="15">
    <source>
        <dbReference type="Pfam" id="PF02563"/>
    </source>
</evidence>
<keyword evidence="5" id="KW-0762">Sugar transport</keyword>
<evidence type="ECO:0000256" key="6">
    <source>
        <dbReference type="ARBA" id="ARBA00022692"/>
    </source>
</evidence>
<feature type="domain" description="SLBB" evidence="16">
    <location>
        <begin position="84"/>
        <end position="164"/>
    </location>
</feature>
<evidence type="ECO:0000256" key="13">
    <source>
        <dbReference type="ARBA" id="ARBA00023237"/>
    </source>
</evidence>
<reference evidence="18" key="1">
    <citation type="journal article" date="2019" name="Int. J. Syst. Evol. Microbiol.">
        <title>The Global Catalogue of Microorganisms (GCM) 10K type strain sequencing project: providing services to taxonomists for standard genome sequencing and annotation.</title>
        <authorList>
            <consortium name="The Broad Institute Genomics Platform"/>
            <consortium name="The Broad Institute Genome Sequencing Center for Infectious Disease"/>
            <person name="Wu L."/>
            <person name="Ma J."/>
        </authorList>
    </citation>
    <scope>NUCLEOTIDE SEQUENCE [LARGE SCALE GENOMIC DNA]</scope>
    <source>
        <strain evidence="18">KCTC 52640</strain>
    </source>
</reference>
<dbReference type="InterPro" id="IPR017477">
    <property type="entry name" value="PEP-CTERM_polysacc_export"/>
</dbReference>
<keyword evidence="7" id="KW-0732">Signal</keyword>
<keyword evidence="10" id="KW-0626">Porin</keyword>
<dbReference type="InterPro" id="IPR003715">
    <property type="entry name" value="Poly_export_N"/>
</dbReference>
<sequence>MDSSYRIGPGDGLRIYVRDNPDLSLSVPVRPDGDISIPLVERMPAAGKTPVELARDLESSLSQYVRDPLVTVIVTSFVGTYSDQVRILGEAARPQSIPYSKGMSVLDVMIKVGGLTRFAAGNRAKLVRTADDGTQKTYGLRLQDLLDGQISRNRPLQPGDVIIIPQTYF</sequence>
<dbReference type="PANTHER" id="PTHR33619">
    <property type="entry name" value="POLYSACCHARIDE EXPORT PROTEIN GFCE-RELATED"/>
    <property type="match status" value="1"/>
</dbReference>
<evidence type="ECO:0000256" key="5">
    <source>
        <dbReference type="ARBA" id="ARBA00022597"/>
    </source>
</evidence>
<dbReference type="NCBIfam" id="TIGR03027">
    <property type="entry name" value="pepcterm_export"/>
    <property type="match status" value="1"/>
</dbReference>
<keyword evidence="12" id="KW-0564">Palmitate</keyword>
<dbReference type="Proteomes" id="UP001595462">
    <property type="component" value="Unassembled WGS sequence"/>
</dbReference>
<keyword evidence="6" id="KW-0812">Transmembrane</keyword>
<evidence type="ECO:0000259" key="16">
    <source>
        <dbReference type="Pfam" id="PF22461"/>
    </source>
</evidence>
<comment type="similarity">
    <text evidence="2">Belongs to the BexD/CtrA/VexA family.</text>
</comment>
<dbReference type="Gene3D" id="3.10.560.10">
    <property type="entry name" value="Outer membrane lipoprotein wza domain like"/>
    <property type="match status" value="1"/>
</dbReference>
<evidence type="ECO:0000256" key="8">
    <source>
        <dbReference type="ARBA" id="ARBA00023047"/>
    </source>
</evidence>
<evidence type="ECO:0000256" key="3">
    <source>
        <dbReference type="ARBA" id="ARBA00022448"/>
    </source>
</evidence>
<evidence type="ECO:0000256" key="7">
    <source>
        <dbReference type="ARBA" id="ARBA00022729"/>
    </source>
</evidence>
<dbReference type="RefSeq" id="WP_380690421.1">
    <property type="nucleotide sequence ID" value="NZ_JBHRSS010000006.1"/>
</dbReference>
<comment type="caution">
    <text evidence="17">The sequence shown here is derived from an EMBL/GenBank/DDBJ whole genome shotgun (WGS) entry which is preliminary data.</text>
</comment>
<keyword evidence="9" id="KW-0406">Ion transport</keyword>
<keyword evidence="8" id="KW-0625">Polysaccharide transport</keyword>
<keyword evidence="14" id="KW-0449">Lipoprotein</keyword>
<evidence type="ECO:0000256" key="11">
    <source>
        <dbReference type="ARBA" id="ARBA00023136"/>
    </source>
</evidence>